<accession>A0A0R2LE26</accession>
<dbReference type="InterPro" id="IPR010982">
    <property type="entry name" value="Lambda_DNA-bd_dom_sf"/>
</dbReference>
<proteinExistence type="predicted"/>
<dbReference type="CDD" id="cd00093">
    <property type="entry name" value="HTH_XRE"/>
    <property type="match status" value="1"/>
</dbReference>
<comment type="caution">
    <text evidence="3">The sequence shown here is derived from an EMBL/GenBank/DDBJ whole genome shotgun (WGS) entry which is preliminary data.</text>
</comment>
<evidence type="ECO:0000313" key="3">
    <source>
        <dbReference type="EMBL" id="KRN96452.1"/>
    </source>
</evidence>
<dbReference type="STRING" id="348151.IV55_GL001424"/>
<name>A0A0R2LE26_9LACO</name>
<gene>
    <name evidence="3" type="ORF">IV55_GL001424</name>
</gene>
<evidence type="ECO:0000259" key="2">
    <source>
        <dbReference type="PROSITE" id="PS50943"/>
    </source>
</evidence>
<dbReference type="Pfam" id="PF01381">
    <property type="entry name" value="HTH_3"/>
    <property type="match status" value="1"/>
</dbReference>
<feature type="domain" description="HTH cro/C1-type" evidence="2">
    <location>
        <begin position="13"/>
        <end position="76"/>
    </location>
</feature>
<dbReference type="InterPro" id="IPR001387">
    <property type="entry name" value="Cro/C1-type_HTH"/>
</dbReference>
<sequence length="147" mass="17173">MQKESDSMFPDRLRAIRRGRHITLDQLADDLNENLTPQEKPNTASQIGNWERGIRTPSYIEVRKLSEFFDVSLDYLTGKAELDEYDLGRLFLSGKRLTFNGDTLSSQDRYDVYQLIEGFMHGRESRREEVPIDHQEELDLGYDEPKS</sequence>
<dbReference type="EMBL" id="JQCB01000004">
    <property type="protein sequence ID" value="KRN96452.1"/>
    <property type="molecule type" value="Genomic_DNA"/>
</dbReference>
<dbReference type="PATRIC" id="fig|348151.3.peg.1462"/>
<dbReference type="PROSITE" id="PS50943">
    <property type="entry name" value="HTH_CROC1"/>
    <property type="match status" value="1"/>
</dbReference>
<evidence type="ECO:0000313" key="4">
    <source>
        <dbReference type="Proteomes" id="UP000051139"/>
    </source>
</evidence>
<dbReference type="GO" id="GO:0003677">
    <property type="term" value="F:DNA binding"/>
    <property type="evidence" value="ECO:0007669"/>
    <property type="project" value="InterPro"/>
</dbReference>
<dbReference type="SMART" id="SM00530">
    <property type="entry name" value="HTH_XRE"/>
    <property type="match status" value="1"/>
</dbReference>
<dbReference type="AlphaFoldDB" id="A0A0R2LE26"/>
<dbReference type="SUPFAM" id="SSF47413">
    <property type="entry name" value="lambda repressor-like DNA-binding domains"/>
    <property type="match status" value="1"/>
</dbReference>
<dbReference type="Gene3D" id="1.10.260.40">
    <property type="entry name" value="lambda repressor-like DNA-binding domains"/>
    <property type="match status" value="1"/>
</dbReference>
<keyword evidence="4" id="KW-1185">Reference proteome</keyword>
<dbReference type="Proteomes" id="UP000051139">
    <property type="component" value="Unassembled WGS sequence"/>
</dbReference>
<organism evidence="3 4">
    <name type="scientific">Furfurilactobacillus siliginis</name>
    <dbReference type="NCBI Taxonomy" id="348151"/>
    <lineage>
        <taxon>Bacteria</taxon>
        <taxon>Bacillati</taxon>
        <taxon>Bacillota</taxon>
        <taxon>Bacilli</taxon>
        <taxon>Lactobacillales</taxon>
        <taxon>Lactobacillaceae</taxon>
        <taxon>Furfurilactobacillus</taxon>
    </lineage>
</organism>
<reference evidence="3 4" key="1">
    <citation type="journal article" date="2015" name="Genome Announc.">
        <title>Expanding the biotechnology potential of lactobacilli through comparative genomics of 213 strains and associated genera.</title>
        <authorList>
            <person name="Sun Z."/>
            <person name="Harris H.M."/>
            <person name="McCann A."/>
            <person name="Guo C."/>
            <person name="Argimon S."/>
            <person name="Zhang W."/>
            <person name="Yang X."/>
            <person name="Jeffery I.B."/>
            <person name="Cooney J.C."/>
            <person name="Kagawa T.F."/>
            <person name="Liu W."/>
            <person name="Song Y."/>
            <person name="Salvetti E."/>
            <person name="Wrobel A."/>
            <person name="Rasinkangas P."/>
            <person name="Parkhill J."/>
            <person name="Rea M.C."/>
            <person name="O'Sullivan O."/>
            <person name="Ritari J."/>
            <person name="Douillard F.P."/>
            <person name="Paul Ross R."/>
            <person name="Yang R."/>
            <person name="Briner A.E."/>
            <person name="Felis G.E."/>
            <person name="de Vos W.M."/>
            <person name="Barrangou R."/>
            <person name="Klaenhammer T.R."/>
            <person name="Caufield P.W."/>
            <person name="Cui Y."/>
            <person name="Zhang H."/>
            <person name="O'Toole P.W."/>
        </authorList>
    </citation>
    <scope>NUCLEOTIDE SEQUENCE [LARGE SCALE GENOMIC DNA]</scope>
    <source>
        <strain evidence="3 4">DSM 22696</strain>
    </source>
</reference>
<evidence type="ECO:0000256" key="1">
    <source>
        <dbReference type="SAM" id="MobiDB-lite"/>
    </source>
</evidence>
<protein>
    <submittedName>
        <fullName evidence="3">Transcription regulator</fullName>
    </submittedName>
</protein>
<feature type="region of interest" description="Disordered" evidence="1">
    <location>
        <begin position="124"/>
        <end position="147"/>
    </location>
</feature>